<feature type="transmembrane region" description="Helical" evidence="2">
    <location>
        <begin position="20"/>
        <end position="39"/>
    </location>
</feature>
<dbReference type="PANTHER" id="PTHR11206">
    <property type="entry name" value="MULTIDRUG RESISTANCE PROTEIN"/>
    <property type="match status" value="1"/>
</dbReference>
<dbReference type="EMBL" id="BAABME010018025">
    <property type="protein sequence ID" value="GAA0152282.1"/>
    <property type="molecule type" value="Genomic_DNA"/>
</dbReference>
<keyword evidence="2" id="KW-0812">Transmembrane</keyword>
<accession>A0AAV3PMZ5</accession>
<dbReference type="GO" id="GO:0015297">
    <property type="term" value="F:antiporter activity"/>
    <property type="evidence" value="ECO:0007669"/>
    <property type="project" value="InterPro"/>
</dbReference>
<feature type="transmembrane region" description="Helical" evidence="2">
    <location>
        <begin position="149"/>
        <end position="175"/>
    </location>
</feature>
<feature type="transmembrane region" description="Helical" evidence="2">
    <location>
        <begin position="119"/>
        <end position="143"/>
    </location>
</feature>
<reference evidence="3 4" key="1">
    <citation type="submission" date="2024-01" db="EMBL/GenBank/DDBJ databases">
        <title>The complete chloroplast genome sequence of Lithospermum erythrorhizon: insights into the phylogenetic relationship among Boraginaceae species and the maternal lineages of purple gromwells.</title>
        <authorList>
            <person name="Okada T."/>
            <person name="Watanabe K."/>
        </authorList>
    </citation>
    <scope>NUCLEOTIDE SEQUENCE [LARGE SCALE GENOMIC DNA]</scope>
</reference>
<protein>
    <submittedName>
        <fullName evidence="3">Transporter</fullName>
    </submittedName>
</protein>
<keyword evidence="2" id="KW-0472">Membrane</keyword>
<comment type="caution">
    <text evidence="3">The sequence shown here is derived from an EMBL/GenBank/DDBJ whole genome shotgun (WGS) entry which is preliminary data.</text>
</comment>
<evidence type="ECO:0000256" key="1">
    <source>
        <dbReference type="ARBA" id="ARBA00010199"/>
    </source>
</evidence>
<sequence length="198" mass="21613">MPLSGSLPDNPAHNNLHYHIPYSFGVAASTLVANELGAGNPLRAKVALYEVLVLFASEFLIASIAIYICRGMLAYGFSNEIEVVNYVKHITPLICLSIIMDSVRAVLSRVVRGSGWKRIGAYVNLGSYYLVGILVAIILGFLLNLRGQGLWGGLVSGTMVQSILLSLITSLTNFGEQAMKTRQRMVVEKLDTRTKLLK</sequence>
<evidence type="ECO:0000313" key="3">
    <source>
        <dbReference type="EMBL" id="GAA0152282.1"/>
    </source>
</evidence>
<keyword evidence="4" id="KW-1185">Reference proteome</keyword>
<evidence type="ECO:0000313" key="4">
    <source>
        <dbReference type="Proteomes" id="UP001454036"/>
    </source>
</evidence>
<feature type="transmembrane region" description="Helical" evidence="2">
    <location>
        <begin position="89"/>
        <end position="107"/>
    </location>
</feature>
<proteinExistence type="inferred from homology"/>
<feature type="transmembrane region" description="Helical" evidence="2">
    <location>
        <begin position="51"/>
        <end position="77"/>
    </location>
</feature>
<dbReference type="AlphaFoldDB" id="A0AAV3PMZ5"/>
<organism evidence="3 4">
    <name type="scientific">Lithospermum erythrorhizon</name>
    <name type="common">Purple gromwell</name>
    <name type="synonym">Lithospermum officinale var. erythrorhizon</name>
    <dbReference type="NCBI Taxonomy" id="34254"/>
    <lineage>
        <taxon>Eukaryota</taxon>
        <taxon>Viridiplantae</taxon>
        <taxon>Streptophyta</taxon>
        <taxon>Embryophyta</taxon>
        <taxon>Tracheophyta</taxon>
        <taxon>Spermatophyta</taxon>
        <taxon>Magnoliopsida</taxon>
        <taxon>eudicotyledons</taxon>
        <taxon>Gunneridae</taxon>
        <taxon>Pentapetalae</taxon>
        <taxon>asterids</taxon>
        <taxon>lamiids</taxon>
        <taxon>Boraginales</taxon>
        <taxon>Boraginaceae</taxon>
        <taxon>Boraginoideae</taxon>
        <taxon>Lithospermeae</taxon>
        <taxon>Lithospermum</taxon>
    </lineage>
</organism>
<dbReference type="InterPro" id="IPR002528">
    <property type="entry name" value="MATE_fam"/>
</dbReference>
<evidence type="ECO:0000256" key="2">
    <source>
        <dbReference type="SAM" id="Phobius"/>
    </source>
</evidence>
<keyword evidence="2" id="KW-1133">Transmembrane helix</keyword>
<gene>
    <name evidence="3" type="ORF">LIER_37462</name>
</gene>
<comment type="similarity">
    <text evidence="1">Belongs to the multi antimicrobial extrusion (MATE) (TC 2.A.66.1) family.</text>
</comment>
<name>A0AAV3PMZ5_LITER</name>
<dbReference type="GO" id="GO:0042910">
    <property type="term" value="F:xenobiotic transmembrane transporter activity"/>
    <property type="evidence" value="ECO:0007669"/>
    <property type="project" value="InterPro"/>
</dbReference>
<dbReference type="GO" id="GO:0016020">
    <property type="term" value="C:membrane"/>
    <property type="evidence" value="ECO:0007669"/>
    <property type="project" value="InterPro"/>
</dbReference>
<dbReference type="Pfam" id="PF01554">
    <property type="entry name" value="MatE"/>
    <property type="match status" value="1"/>
</dbReference>
<dbReference type="Proteomes" id="UP001454036">
    <property type="component" value="Unassembled WGS sequence"/>
</dbReference>